<dbReference type="AlphaFoldDB" id="A0A072TWA3"/>
<name>A0A072TWA3_MEDTR</name>
<keyword evidence="3" id="KW-1185">Reference proteome</keyword>
<evidence type="ECO:0000313" key="2">
    <source>
        <dbReference type="EnsemblPlants" id="KEH21163"/>
    </source>
</evidence>
<protein>
    <submittedName>
        <fullName evidence="1 2">Uncharacterized protein</fullName>
    </submittedName>
</protein>
<evidence type="ECO:0000313" key="1">
    <source>
        <dbReference type="EMBL" id="KEH21163.1"/>
    </source>
</evidence>
<reference evidence="1 3" key="1">
    <citation type="journal article" date="2011" name="Nature">
        <title>The Medicago genome provides insight into the evolution of rhizobial symbioses.</title>
        <authorList>
            <person name="Young N.D."/>
            <person name="Debelle F."/>
            <person name="Oldroyd G.E."/>
            <person name="Geurts R."/>
            <person name="Cannon S.B."/>
            <person name="Udvardi M.K."/>
            <person name="Benedito V.A."/>
            <person name="Mayer K.F."/>
            <person name="Gouzy J."/>
            <person name="Schoof H."/>
            <person name="Van de Peer Y."/>
            <person name="Proost S."/>
            <person name="Cook D.R."/>
            <person name="Meyers B.C."/>
            <person name="Spannagl M."/>
            <person name="Cheung F."/>
            <person name="De Mita S."/>
            <person name="Krishnakumar V."/>
            <person name="Gundlach H."/>
            <person name="Zhou S."/>
            <person name="Mudge J."/>
            <person name="Bharti A.K."/>
            <person name="Murray J.D."/>
            <person name="Naoumkina M.A."/>
            <person name="Rosen B."/>
            <person name="Silverstein K.A."/>
            <person name="Tang H."/>
            <person name="Rombauts S."/>
            <person name="Zhao P.X."/>
            <person name="Zhou P."/>
            <person name="Barbe V."/>
            <person name="Bardou P."/>
            <person name="Bechner M."/>
            <person name="Bellec A."/>
            <person name="Berger A."/>
            <person name="Berges H."/>
            <person name="Bidwell S."/>
            <person name="Bisseling T."/>
            <person name="Choisne N."/>
            <person name="Couloux A."/>
            <person name="Denny R."/>
            <person name="Deshpande S."/>
            <person name="Dai X."/>
            <person name="Doyle J.J."/>
            <person name="Dudez A.M."/>
            <person name="Farmer A.D."/>
            <person name="Fouteau S."/>
            <person name="Franken C."/>
            <person name="Gibelin C."/>
            <person name="Gish J."/>
            <person name="Goldstein S."/>
            <person name="Gonzalez A.J."/>
            <person name="Green P.J."/>
            <person name="Hallab A."/>
            <person name="Hartog M."/>
            <person name="Hua A."/>
            <person name="Humphray S.J."/>
            <person name="Jeong D.H."/>
            <person name="Jing Y."/>
            <person name="Jocker A."/>
            <person name="Kenton S.M."/>
            <person name="Kim D.J."/>
            <person name="Klee K."/>
            <person name="Lai H."/>
            <person name="Lang C."/>
            <person name="Lin S."/>
            <person name="Macmil S.L."/>
            <person name="Magdelenat G."/>
            <person name="Matthews L."/>
            <person name="McCorrison J."/>
            <person name="Monaghan E.L."/>
            <person name="Mun J.H."/>
            <person name="Najar F.Z."/>
            <person name="Nicholson C."/>
            <person name="Noirot C."/>
            <person name="O'Bleness M."/>
            <person name="Paule C.R."/>
            <person name="Poulain J."/>
            <person name="Prion F."/>
            <person name="Qin B."/>
            <person name="Qu C."/>
            <person name="Retzel E.F."/>
            <person name="Riddle C."/>
            <person name="Sallet E."/>
            <person name="Samain S."/>
            <person name="Samson N."/>
            <person name="Sanders I."/>
            <person name="Saurat O."/>
            <person name="Scarpelli C."/>
            <person name="Schiex T."/>
            <person name="Segurens B."/>
            <person name="Severin A.J."/>
            <person name="Sherrier D.J."/>
            <person name="Shi R."/>
            <person name="Sims S."/>
            <person name="Singer S.R."/>
            <person name="Sinharoy S."/>
            <person name="Sterck L."/>
            <person name="Viollet A."/>
            <person name="Wang B.B."/>
            <person name="Wang K."/>
            <person name="Wang M."/>
            <person name="Wang X."/>
            <person name="Warfsmann J."/>
            <person name="Weissenbach J."/>
            <person name="White D.D."/>
            <person name="White J.D."/>
            <person name="Wiley G.B."/>
            <person name="Wincker P."/>
            <person name="Xing Y."/>
            <person name="Yang L."/>
            <person name="Yao Z."/>
            <person name="Ying F."/>
            <person name="Zhai J."/>
            <person name="Zhou L."/>
            <person name="Zuber A."/>
            <person name="Denarie J."/>
            <person name="Dixon R.A."/>
            <person name="May G.D."/>
            <person name="Schwartz D.C."/>
            <person name="Rogers J."/>
            <person name="Quetier F."/>
            <person name="Town C.D."/>
            <person name="Roe B.A."/>
        </authorList>
    </citation>
    <scope>NUCLEOTIDE SEQUENCE [LARGE SCALE GENOMIC DNA]</scope>
    <source>
        <strain evidence="1">A17</strain>
        <strain evidence="2 3">cv. Jemalong A17</strain>
    </source>
</reference>
<dbReference type="EMBL" id="CM001224">
    <property type="protein sequence ID" value="KEH21163.1"/>
    <property type="molecule type" value="Genomic_DNA"/>
</dbReference>
<proteinExistence type="predicted"/>
<dbReference type="EnsemblPlants" id="KEH21163">
    <property type="protein sequence ID" value="KEH21163"/>
    <property type="gene ID" value="MTR_8g099070"/>
</dbReference>
<sequence length="68" mass="8182">MAIRQKKDEHFWEYIEMFNKETILIKDVDDKMKWCLLKQGLLRGTNFVVSIGFEALRNLNHLQEKAKK</sequence>
<reference evidence="1 3" key="2">
    <citation type="journal article" date="2014" name="BMC Genomics">
        <title>An improved genome release (version Mt4.0) for the model legume Medicago truncatula.</title>
        <authorList>
            <person name="Tang H."/>
            <person name="Krishnakumar V."/>
            <person name="Bidwell S."/>
            <person name="Rosen B."/>
            <person name="Chan A."/>
            <person name="Zhou S."/>
            <person name="Gentzbittel L."/>
            <person name="Childs K.L."/>
            <person name="Yandell M."/>
            <person name="Gundlach H."/>
            <person name="Mayer K.F."/>
            <person name="Schwartz D.C."/>
            <person name="Town C.D."/>
        </authorList>
    </citation>
    <scope>GENOME REANNOTATION</scope>
    <source>
        <strain evidence="1">A17</strain>
        <strain evidence="2 3">cv. Jemalong A17</strain>
    </source>
</reference>
<accession>A0A072TWA3</accession>
<organism evidence="1 3">
    <name type="scientific">Medicago truncatula</name>
    <name type="common">Barrel medic</name>
    <name type="synonym">Medicago tribuloides</name>
    <dbReference type="NCBI Taxonomy" id="3880"/>
    <lineage>
        <taxon>Eukaryota</taxon>
        <taxon>Viridiplantae</taxon>
        <taxon>Streptophyta</taxon>
        <taxon>Embryophyta</taxon>
        <taxon>Tracheophyta</taxon>
        <taxon>Spermatophyta</taxon>
        <taxon>Magnoliopsida</taxon>
        <taxon>eudicotyledons</taxon>
        <taxon>Gunneridae</taxon>
        <taxon>Pentapetalae</taxon>
        <taxon>rosids</taxon>
        <taxon>fabids</taxon>
        <taxon>Fabales</taxon>
        <taxon>Fabaceae</taxon>
        <taxon>Papilionoideae</taxon>
        <taxon>50 kb inversion clade</taxon>
        <taxon>NPAAA clade</taxon>
        <taxon>Hologalegina</taxon>
        <taxon>IRL clade</taxon>
        <taxon>Trifolieae</taxon>
        <taxon>Medicago</taxon>
    </lineage>
</organism>
<dbReference type="Proteomes" id="UP000002051">
    <property type="component" value="Chromosome 8"/>
</dbReference>
<evidence type="ECO:0000313" key="3">
    <source>
        <dbReference type="Proteomes" id="UP000002051"/>
    </source>
</evidence>
<gene>
    <name evidence="1" type="ordered locus">MTR_8g099070</name>
</gene>
<dbReference type="HOGENOM" id="CLU_2797857_0_0_1"/>
<reference evidence="2" key="3">
    <citation type="submission" date="2015-04" db="UniProtKB">
        <authorList>
            <consortium name="EnsemblPlants"/>
        </authorList>
    </citation>
    <scope>IDENTIFICATION</scope>
    <source>
        <strain evidence="2">cv. Jemalong A17</strain>
    </source>
</reference>